<evidence type="ECO:0000256" key="1">
    <source>
        <dbReference type="SAM" id="MobiDB-lite"/>
    </source>
</evidence>
<evidence type="ECO:0000313" key="2">
    <source>
        <dbReference type="EMBL" id="AQA09786.1"/>
    </source>
</evidence>
<name>A0ABN4VZG4_9ACTN</name>
<dbReference type="Proteomes" id="UP000187851">
    <property type="component" value="Chromosome"/>
</dbReference>
<protein>
    <recommendedName>
        <fullName evidence="4">O-methyltransferase domain-containing protein</fullName>
    </recommendedName>
</protein>
<keyword evidence="3" id="KW-1185">Reference proteome</keyword>
<sequence>MVPVETLPLRQGQARPRPARDATGVGGNGTVAWRGRNAARCGANAHPGSSEGALCGTRSATYAGGILEMANSRLYPFCGSLTEALRTGKPQNEHKHGGDVFDAIYRDQEGLAADGRAWMAEAGFRGSRIEPLTDGYSMLVGIK</sequence>
<evidence type="ECO:0008006" key="4">
    <source>
        <dbReference type="Google" id="ProtNLM"/>
    </source>
</evidence>
<feature type="region of interest" description="Disordered" evidence="1">
    <location>
        <begin position="1"/>
        <end position="27"/>
    </location>
</feature>
<accession>A0ABN4VZG4</accession>
<organism evidence="2 3">
    <name type="scientific">Streptomyces autolyticus</name>
    <dbReference type="NCBI Taxonomy" id="75293"/>
    <lineage>
        <taxon>Bacteria</taxon>
        <taxon>Bacillati</taxon>
        <taxon>Actinomycetota</taxon>
        <taxon>Actinomycetes</taxon>
        <taxon>Kitasatosporales</taxon>
        <taxon>Streptomycetaceae</taxon>
        <taxon>Streptomyces</taxon>
    </lineage>
</organism>
<evidence type="ECO:0000313" key="3">
    <source>
        <dbReference type="Proteomes" id="UP000187851"/>
    </source>
</evidence>
<dbReference type="EMBL" id="CP019458">
    <property type="protein sequence ID" value="AQA09786.1"/>
    <property type="molecule type" value="Genomic_DNA"/>
</dbReference>
<reference evidence="2 3" key="1">
    <citation type="journal article" date="2017" name="J. Biotechnol.">
        <title>The complete genome sequence of Streptomyces autolyticus CGMCC 0516, the producer of geldanamycin, autolytimycin, reblastatin and elaiophylin.</title>
        <authorList>
            <person name="Yin M."/>
            <person name="Jiang M."/>
            <person name="Ren Z."/>
            <person name="Dong Y."/>
            <person name="Lu T."/>
        </authorList>
    </citation>
    <scope>NUCLEOTIDE SEQUENCE [LARGE SCALE GENOMIC DNA]</scope>
    <source>
        <strain evidence="2 3">CGMCC0516</strain>
    </source>
</reference>
<proteinExistence type="predicted"/>
<gene>
    <name evidence="2" type="ORF">BV401_04025</name>
</gene>